<feature type="transmembrane region" description="Helical" evidence="8">
    <location>
        <begin position="143"/>
        <end position="166"/>
    </location>
</feature>
<dbReference type="Gene3D" id="1.10.3720.10">
    <property type="entry name" value="MetI-like"/>
    <property type="match status" value="1"/>
</dbReference>
<keyword evidence="2 8" id="KW-0813">Transport</keyword>
<dbReference type="GO" id="GO:0043190">
    <property type="term" value="C:ATP-binding cassette (ABC) transporter complex"/>
    <property type="evidence" value="ECO:0007669"/>
    <property type="project" value="InterPro"/>
</dbReference>
<dbReference type="AlphaFoldDB" id="A0A6L9SYI9"/>
<evidence type="ECO:0000256" key="4">
    <source>
        <dbReference type="ARBA" id="ARBA00022692"/>
    </source>
</evidence>
<evidence type="ECO:0000256" key="3">
    <source>
        <dbReference type="ARBA" id="ARBA00022475"/>
    </source>
</evidence>
<accession>A0A6L9SYI9</accession>
<evidence type="ECO:0000256" key="2">
    <source>
        <dbReference type="ARBA" id="ARBA00022448"/>
    </source>
</evidence>
<evidence type="ECO:0000256" key="8">
    <source>
        <dbReference type="RuleBase" id="RU363032"/>
    </source>
</evidence>
<dbReference type="PANTHER" id="PTHR30614:SF0">
    <property type="entry name" value="L-CYSTINE TRANSPORT SYSTEM PERMEASE PROTEIN TCYL"/>
    <property type="match status" value="1"/>
</dbReference>
<dbReference type="GO" id="GO:0022857">
    <property type="term" value="F:transmembrane transporter activity"/>
    <property type="evidence" value="ECO:0007669"/>
    <property type="project" value="InterPro"/>
</dbReference>
<dbReference type="PANTHER" id="PTHR30614">
    <property type="entry name" value="MEMBRANE COMPONENT OF AMINO ACID ABC TRANSPORTER"/>
    <property type="match status" value="1"/>
</dbReference>
<dbReference type="RefSeq" id="WP_163197953.1">
    <property type="nucleotide sequence ID" value="NZ_WHZV01000013.1"/>
</dbReference>
<keyword evidence="3" id="KW-1003">Cell membrane</keyword>
<dbReference type="GO" id="GO:0006865">
    <property type="term" value="P:amino acid transport"/>
    <property type="evidence" value="ECO:0007669"/>
    <property type="project" value="UniProtKB-KW"/>
</dbReference>
<dbReference type="EMBL" id="WHZV01000013">
    <property type="protein sequence ID" value="NEG56191.1"/>
    <property type="molecule type" value="Genomic_DNA"/>
</dbReference>
<dbReference type="InterPro" id="IPR010065">
    <property type="entry name" value="AA_ABC_transptr_permease_3TM"/>
</dbReference>
<feature type="compositionally biased region" description="Basic and acidic residues" evidence="9">
    <location>
        <begin position="306"/>
        <end position="318"/>
    </location>
</feature>
<feature type="region of interest" description="Disordered" evidence="9">
    <location>
        <begin position="290"/>
        <end position="327"/>
    </location>
</feature>
<evidence type="ECO:0000256" key="6">
    <source>
        <dbReference type="ARBA" id="ARBA00022989"/>
    </source>
</evidence>
<keyword evidence="5" id="KW-0029">Amino-acid transport</keyword>
<dbReference type="NCBIfam" id="TIGR01726">
    <property type="entry name" value="HEQRo_perm_3TM"/>
    <property type="match status" value="1"/>
</dbReference>
<dbReference type="PROSITE" id="PS50928">
    <property type="entry name" value="ABC_TM1"/>
    <property type="match status" value="1"/>
</dbReference>
<sequence length="327" mass="35807">MAKKQVDGEGLNIPNRIKALPVRSPGPVVAAVIVVLLAAMLIQGLVTNPRLDWPTVWKYLFNENVLEGIGYTLILTVLSMVVAIILSVILAIMRKSINPVLRGVSWFFIWFFRGTPVYTQLVFWGLFSVLIPKISLGIPFTDVSFWSIDSSVVITAFNAAWIGLALNEAAYLSEIVRAGLEAVDPGQTEAAQALGMSRTLIMRRIILPQAMRIIIPPTGNETIGMLKTTSLVLAVPFTLELQFATNAIANRIYKPIPLLIVACIWYLLITSILMVIQSRLEKHFGKGFDARPAGARGKQPPLPGKTEGEPKDNVDKLNDATFSGLTA</sequence>
<keyword evidence="4 8" id="KW-0812">Transmembrane</keyword>
<evidence type="ECO:0000256" key="7">
    <source>
        <dbReference type="ARBA" id="ARBA00023136"/>
    </source>
</evidence>
<evidence type="ECO:0000313" key="11">
    <source>
        <dbReference type="EMBL" id="NEG56191.1"/>
    </source>
</evidence>
<evidence type="ECO:0000256" key="1">
    <source>
        <dbReference type="ARBA" id="ARBA00004651"/>
    </source>
</evidence>
<dbReference type="InterPro" id="IPR043429">
    <property type="entry name" value="ArtM/GltK/GlnP/TcyL/YhdX-like"/>
</dbReference>
<proteinExistence type="inferred from homology"/>
<dbReference type="Pfam" id="PF00528">
    <property type="entry name" value="BPD_transp_1"/>
    <property type="match status" value="1"/>
</dbReference>
<comment type="similarity">
    <text evidence="8">Belongs to the binding-protein-dependent transport system permease family.</text>
</comment>
<keyword evidence="6 8" id="KW-1133">Transmembrane helix</keyword>
<gene>
    <name evidence="11" type="ORF">GFD21_10585</name>
</gene>
<feature type="transmembrane region" description="Helical" evidence="8">
    <location>
        <begin position="68"/>
        <end position="92"/>
    </location>
</feature>
<feature type="transmembrane region" description="Helical" evidence="8">
    <location>
        <begin position="104"/>
        <end position="131"/>
    </location>
</feature>
<dbReference type="Proteomes" id="UP000483293">
    <property type="component" value="Unassembled WGS sequence"/>
</dbReference>
<dbReference type="CDD" id="cd06261">
    <property type="entry name" value="TM_PBP2"/>
    <property type="match status" value="1"/>
</dbReference>
<feature type="transmembrane region" description="Helical" evidence="8">
    <location>
        <begin position="28"/>
        <end position="48"/>
    </location>
</feature>
<dbReference type="InterPro" id="IPR000515">
    <property type="entry name" value="MetI-like"/>
</dbReference>
<dbReference type="SUPFAM" id="SSF161098">
    <property type="entry name" value="MetI-like"/>
    <property type="match status" value="1"/>
</dbReference>
<evidence type="ECO:0000256" key="9">
    <source>
        <dbReference type="SAM" id="MobiDB-lite"/>
    </source>
</evidence>
<reference evidence="11 12" key="1">
    <citation type="submission" date="2019-10" db="EMBL/GenBank/DDBJ databases">
        <title>Bifidobacterium from non-human primates.</title>
        <authorList>
            <person name="Modesto M."/>
        </authorList>
    </citation>
    <scope>NUCLEOTIDE SEQUENCE [LARGE SCALE GENOMIC DNA]</scope>
    <source>
        <strain evidence="11 12">SMA15</strain>
    </source>
</reference>
<feature type="domain" description="ABC transmembrane type-1" evidence="10">
    <location>
        <begin position="69"/>
        <end position="277"/>
    </location>
</feature>
<comment type="caution">
    <text evidence="11">The sequence shown here is derived from an EMBL/GenBank/DDBJ whole genome shotgun (WGS) entry which is preliminary data.</text>
</comment>
<name>A0A6L9SYI9_9BIFI</name>
<evidence type="ECO:0000256" key="5">
    <source>
        <dbReference type="ARBA" id="ARBA00022970"/>
    </source>
</evidence>
<dbReference type="InterPro" id="IPR035906">
    <property type="entry name" value="MetI-like_sf"/>
</dbReference>
<comment type="subcellular location">
    <subcellularLocation>
        <location evidence="1 8">Cell membrane</location>
        <topology evidence="1 8">Multi-pass membrane protein</topology>
    </subcellularLocation>
</comment>
<keyword evidence="12" id="KW-1185">Reference proteome</keyword>
<protein>
    <submittedName>
        <fullName evidence="11">ABC transporter permease subunit</fullName>
    </submittedName>
</protein>
<evidence type="ECO:0000313" key="12">
    <source>
        <dbReference type="Proteomes" id="UP000483293"/>
    </source>
</evidence>
<keyword evidence="7 8" id="KW-0472">Membrane</keyword>
<feature type="transmembrane region" description="Helical" evidence="8">
    <location>
        <begin position="255"/>
        <end position="276"/>
    </location>
</feature>
<organism evidence="11 12">
    <name type="scientific">Bifidobacterium platyrrhinorum</name>
    <dbReference type="NCBI Taxonomy" id="2661628"/>
    <lineage>
        <taxon>Bacteria</taxon>
        <taxon>Bacillati</taxon>
        <taxon>Actinomycetota</taxon>
        <taxon>Actinomycetes</taxon>
        <taxon>Bifidobacteriales</taxon>
        <taxon>Bifidobacteriaceae</taxon>
        <taxon>Bifidobacterium</taxon>
    </lineage>
</organism>
<evidence type="ECO:0000259" key="10">
    <source>
        <dbReference type="PROSITE" id="PS50928"/>
    </source>
</evidence>